<feature type="chain" id="PRO_5020840351" evidence="2">
    <location>
        <begin position="31"/>
        <end position="67"/>
    </location>
</feature>
<feature type="signal peptide" evidence="2">
    <location>
        <begin position="1"/>
        <end position="30"/>
    </location>
</feature>
<name>A0A4S8R283_9HELO</name>
<organism evidence="3 4">
    <name type="scientific">Botrytis galanthina</name>
    <dbReference type="NCBI Taxonomy" id="278940"/>
    <lineage>
        <taxon>Eukaryota</taxon>
        <taxon>Fungi</taxon>
        <taxon>Dikarya</taxon>
        <taxon>Ascomycota</taxon>
        <taxon>Pezizomycotina</taxon>
        <taxon>Leotiomycetes</taxon>
        <taxon>Helotiales</taxon>
        <taxon>Sclerotiniaceae</taxon>
        <taxon>Botrytis</taxon>
    </lineage>
</organism>
<dbReference type="Proteomes" id="UP000308671">
    <property type="component" value="Unassembled WGS sequence"/>
</dbReference>
<evidence type="ECO:0000256" key="2">
    <source>
        <dbReference type="SAM" id="SignalP"/>
    </source>
</evidence>
<keyword evidence="4" id="KW-1185">Reference proteome</keyword>
<sequence>MKGGVSQYAISVWLVLLTVQFPHNPKKAYAKALPHGFNLILFHPSSRSTTENAERNLKYDPDPLYNR</sequence>
<evidence type="ECO:0000256" key="1">
    <source>
        <dbReference type="SAM" id="MobiDB-lite"/>
    </source>
</evidence>
<dbReference type="EMBL" id="PQXL01000263">
    <property type="protein sequence ID" value="THV48179.1"/>
    <property type="molecule type" value="Genomic_DNA"/>
</dbReference>
<dbReference type="AlphaFoldDB" id="A0A4S8R283"/>
<accession>A0A4S8R283</accession>
<evidence type="ECO:0000313" key="3">
    <source>
        <dbReference type="EMBL" id="THV48179.1"/>
    </source>
</evidence>
<proteinExistence type="predicted"/>
<comment type="caution">
    <text evidence="3">The sequence shown here is derived from an EMBL/GenBank/DDBJ whole genome shotgun (WGS) entry which is preliminary data.</text>
</comment>
<feature type="compositionally biased region" description="Basic and acidic residues" evidence="1">
    <location>
        <begin position="52"/>
        <end position="61"/>
    </location>
</feature>
<reference evidence="3 4" key="1">
    <citation type="submission" date="2017-12" db="EMBL/GenBank/DDBJ databases">
        <title>Comparative genomics of Botrytis spp.</title>
        <authorList>
            <person name="Valero-Jimenez C.A."/>
            <person name="Tapia P."/>
            <person name="Veloso J."/>
            <person name="Silva-Moreno E."/>
            <person name="Staats M."/>
            <person name="Valdes J.H."/>
            <person name="Van Kan J.A.L."/>
        </authorList>
    </citation>
    <scope>NUCLEOTIDE SEQUENCE [LARGE SCALE GENOMIC DNA]</scope>
    <source>
        <strain evidence="3 4">MUCL435</strain>
    </source>
</reference>
<gene>
    <name evidence="3" type="ORF">BGAL_0263g00090</name>
</gene>
<protein>
    <submittedName>
        <fullName evidence="3">Uncharacterized protein</fullName>
    </submittedName>
</protein>
<evidence type="ECO:0000313" key="4">
    <source>
        <dbReference type="Proteomes" id="UP000308671"/>
    </source>
</evidence>
<keyword evidence="2" id="KW-0732">Signal</keyword>
<feature type="region of interest" description="Disordered" evidence="1">
    <location>
        <begin position="47"/>
        <end position="67"/>
    </location>
</feature>